<accession>A0A0F9J519</accession>
<evidence type="ECO:0000313" key="1">
    <source>
        <dbReference type="EMBL" id="KKM64648.1"/>
    </source>
</evidence>
<organism evidence="1">
    <name type="scientific">marine sediment metagenome</name>
    <dbReference type="NCBI Taxonomy" id="412755"/>
    <lineage>
        <taxon>unclassified sequences</taxon>
        <taxon>metagenomes</taxon>
        <taxon>ecological metagenomes</taxon>
    </lineage>
</organism>
<dbReference type="EMBL" id="LAZR01010860">
    <property type="protein sequence ID" value="KKM64648.1"/>
    <property type="molecule type" value="Genomic_DNA"/>
</dbReference>
<proteinExistence type="predicted"/>
<comment type="caution">
    <text evidence="1">The sequence shown here is derived from an EMBL/GenBank/DDBJ whole genome shotgun (WGS) entry which is preliminary data.</text>
</comment>
<name>A0A0F9J519_9ZZZZ</name>
<dbReference type="AlphaFoldDB" id="A0A0F9J519"/>
<evidence type="ECO:0008006" key="2">
    <source>
        <dbReference type="Google" id="ProtNLM"/>
    </source>
</evidence>
<gene>
    <name evidence="1" type="ORF">LCGC14_1499160</name>
</gene>
<protein>
    <recommendedName>
        <fullName evidence="2">PD-(D/E)XK endonuclease-like domain-containing protein</fullName>
    </recommendedName>
</protein>
<dbReference type="Gene3D" id="3.90.320.10">
    <property type="match status" value="1"/>
</dbReference>
<dbReference type="InterPro" id="IPR011604">
    <property type="entry name" value="PDDEXK-like_dom_sf"/>
</dbReference>
<reference evidence="1" key="1">
    <citation type="journal article" date="2015" name="Nature">
        <title>Complex archaea that bridge the gap between prokaryotes and eukaryotes.</title>
        <authorList>
            <person name="Spang A."/>
            <person name="Saw J.H."/>
            <person name="Jorgensen S.L."/>
            <person name="Zaremba-Niedzwiedzka K."/>
            <person name="Martijn J."/>
            <person name="Lind A.E."/>
            <person name="van Eijk R."/>
            <person name="Schleper C."/>
            <person name="Guy L."/>
            <person name="Ettema T.J."/>
        </authorList>
    </citation>
    <scope>NUCLEOTIDE SEQUENCE</scope>
</reference>
<sequence length="286" mass="33595">MSFPNLIDSFYKHFNEQETSEYNPKDPHFAPSYLANCGRQTYYKKTNTKPSDPISDTSLFKMHFGKIQHQGLQDILVKMPGYKIVEMEKENDIEYQGLKFKYFIDCIIEWGEDVTEGMNVFGKTEQYIIEIKTIFGRAVDFIKKEPKEDHMLQTLSYMGFKKIKKAIILYIDRGSGYQVQHNIESNGDLTLNGKEINHYRKIWADKIHELSWVKAAILAEQLYARQYNIVIKKINGSLVFDFQKDSVKYKSDWQCTYCQYKTECWQEVIGGMAKKGRNFYIGGKYE</sequence>